<keyword evidence="1 2" id="KW-0808">Transferase</keyword>
<dbReference type="PANTHER" id="PTHR48207:SF3">
    <property type="entry name" value="SUCCINATE--HYDROXYMETHYLGLUTARATE COA-TRANSFERASE"/>
    <property type="match status" value="1"/>
</dbReference>
<reference evidence="2 3" key="1">
    <citation type="submission" date="2017-04" db="EMBL/GenBank/DDBJ databases">
        <authorList>
            <person name="Afonso C.L."/>
            <person name="Miller P.J."/>
            <person name="Scott M.A."/>
            <person name="Spackman E."/>
            <person name="Goraichik I."/>
            <person name="Dimitrov K.M."/>
            <person name="Suarez D.L."/>
            <person name="Swayne D.E."/>
        </authorList>
    </citation>
    <scope>NUCLEOTIDE SEQUENCE [LARGE SCALE GENOMIC DNA]</scope>
    <source>
        <strain evidence="2 3">USBA 355</strain>
    </source>
</reference>
<dbReference type="SUPFAM" id="SSF89796">
    <property type="entry name" value="CoA-transferase family III (CaiB/BaiF)"/>
    <property type="match status" value="1"/>
</dbReference>
<accession>A0A1Y6CI56</accession>
<dbReference type="InterPro" id="IPR050483">
    <property type="entry name" value="CoA-transferase_III_domain"/>
</dbReference>
<dbReference type="Proteomes" id="UP000192917">
    <property type="component" value="Unassembled WGS sequence"/>
</dbReference>
<dbReference type="GO" id="GO:0008410">
    <property type="term" value="F:CoA-transferase activity"/>
    <property type="evidence" value="ECO:0007669"/>
    <property type="project" value="TreeGrafter"/>
</dbReference>
<keyword evidence="3" id="KW-1185">Reference proteome</keyword>
<evidence type="ECO:0000256" key="1">
    <source>
        <dbReference type="ARBA" id="ARBA00022679"/>
    </source>
</evidence>
<evidence type="ECO:0000313" key="3">
    <source>
        <dbReference type="Proteomes" id="UP000192917"/>
    </source>
</evidence>
<dbReference type="InterPro" id="IPR044855">
    <property type="entry name" value="CoA-Trfase_III_dom3_sf"/>
</dbReference>
<dbReference type="Gene3D" id="3.40.50.10540">
    <property type="entry name" value="Crotonobetainyl-coa:carnitine coa-transferase, domain 1"/>
    <property type="match status" value="1"/>
</dbReference>
<gene>
    <name evidence="2" type="ORF">SAMN05428998_12645</name>
</gene>
<dbReference type="AlphaFoldDB" id="A0A1Y6CI56"/>
<dbReference type="Gene3D" id="3.30.1540.10">
    <property type="entry name" value="formyl-coa transferase, domain 3"/>
    <property type="match status" value="1"/>
</dbReference>
<sequence length="413" mass="43657">MSAAGTAAAPSHDARNKQVSGPLDGVKVLDFSKVLAGPLCTQYLADMGADVVKVEPVDTGDETRGWPPFREGFGAVFLSANRGKRSLALDLKTEPGRALAQRLAALADVVVESFGTGVVERLGIDEATLRAANPDLVYCSISGFGRSGPMKEAPGYDVILQAFSGIMSLTGEEGGPPVRSPISPIDQSTGFHALSGILAALYGRAHGGGGRRVEVSLFETAVGLLGYNLQSFWQRGSQPERCGSSHESLCPYQAFEAADGPVMIGVANDGLWRRFCAVAGLEDVVEDPRFRTNAARVEHRAETIACVQAAVARQPVAFWDAELAKVKVPCAPINSLRQMLDHPHTAASGIVLDYDHPIAGPLKSVAQPVRFSGVERGVTRPAPALGQHSDEVLRDLGLSTEEIDALSAQGVIR</sequence>
<dbReference type="Pfam" id="PF02515">
    <property type="entry name" value="CoA_transf_3"/>
    <property type="match status" value="1"/>
</dbReference>
<organism evidence="2 3">
    <name type="scientific">Tistlia consotensis USBA 355</name>
    <dbReference type="NCBI Taxonomy" id="560819"/>
    <lineage>
        <taxon>Bacteria</taxon>
        <taxon>Pseudomonadati</taxon>
        <taxon>Pseudomonadota</taxon>
        <taxon>Alphaproteobacteria</taxon>
        <taxon>Rhodospirillales</taxon>
        <taxon>Rhodovibrionaceae</taxon>
        <taxon>Tistlia</taxon>
    </lineage>
</organism>
<dbReference type="PANTHER" id="PTHR48207">
    <property type="entry name" value="SUCCINATE--HYDROXYMETHYLGLUTARATE COA-TRANSFERASE"/>
    <property type="match status" value="1"/>
</dbReference>
<proteinExistence type="predicted"/>
<protein>
    <submittedName>
        <fullName evidence="2">Crotonobetainyl-CoA:carnitine CoA-transferase CaiB</fullName>
    </submittedName>
</protein>
<dbReference type="InterPro" id="IPR023606">
    <property type="entry name" value="CoA-Trfase_III_dom_1_sf"/>
</dbReference>
<dbReference type="EMBL" id="FWZX01000026">
    <property type="protein sequence ID" value="SMF65740.1"/>
    <property type="molecule type" value="Genomic_DNA"/>
</dbReference>
<dbReference type="InterPro" id="IPR003673">
    <property type="entry name" value="CoA-Trfase_fam_III"/>
</dbReference>
<dbReference type="STRING" id="560819.SAMN05428998_12645"/>
<evidence type="ECO:0000313" key="2">
    <source>
        <dbReference type="EMBL" id="SMF65740.1"/>
    </source>
</evidence>
<name>A0A1Y6CI56_9PROT</name>